<accession>A0A2T1NBT0</accession>
<organism evidence="3 4">
    <name type="scientific">Mesoflavibacter zeaxanthinifaciens subsp. sabulilitoris</name>
    <dbReference type="NCBI Taxonomy" id="1520893"/>
    <lineage>
        <taxon>Bacteria</taxon>
        <taxon>Pseudomonadati</taxon>
        <taxon>Bacteroidota</taxon>
        <taxon>Flavobacteriia</taxon>
        <taxon>Flavobacteriales</taxon>
        <taxon>Flavobacteriaceae</taxon>
        <taxon>Mesoflavibacter</taxon>
    </lineage>
</organism>
<sequence>MKYLQKTLLFAALFVLTFSVTAQEKFTLIHKNKNSSALGLKHDLNKVGDTILMTSDKSILRVSFLSHAQKETVMVDLDNKSAKIPLHHLAKGRYTIAVYREDMIIAFDIVRQKEILAVDNSVTDLEESILRSSLSQEEQEKRFIKPLSKSTNKDTRLASSNNINTKNQLSDKEISERDRIKKEREALLKKERAIAKANLIKLQEERAAKQKKEEVAIAEAKKEEELAKQISLKHQEELKLAEENRKKLKEEAEKKRIAEARQKEEEAKRTEIEASKRVMLAQLEKNKKDKANSEKELASNTVKSKKVKYNLTLVNDKSVDVQTREEYRRENLRPNGKPYND</sequence>
<name>A0A2T1NBT0_9FLAO</name>
<dbReference type="OrthoDB" id="1429120at2"/>
<keyword evidence="2" id="KW-0732">Signal</keyword>
<evidence type="ECO:0000313" key="3">
    <source>
        <dbReference type="EMBL" id="PSG89879.1"/>
    </source>
</evidence>
<evidence type="ECO:0000256" key="1">
    <source>
        <dbReference type="SAM" id="MobiDB-lite"/>
    </source>
</evidence>
<dbReference type="AlphaFoldDB" id="A0A2T1NBT0"/>
<feature type="signal peptide" evidence="2">
    <location>
        <begin position="1"/>
        <end position="22"/>
    </location>
</feature>
<evidence type="ECO:0000313" key="4">
    <source>
        <dbReference type="Proteomes" id="UP000238430"/>
    </source>
</evidence>
<proteinExistence type="predicted"/>
<dbReference type="RefSeq" id="WP_106678964.1">
    <property type="nucleotide sequence ID" value="NZ_JACHWV010000008.1"/>
</dbReference>
<dbReference type="EMBL" id="PXOT01000023">
    <property type="protein sequence ID" value="PSG89879.1"/>
    <property type="molecule type" value="Genomic_DNA"/>
</dbReference>
<dbReference type="Proteomes" id="UP000238430">
    <property type="component" value="Unassembled WGS sequence"/>
</dbReference>
<feature type="chain" id="PRO_5015617376" evidence="2">
    <location>
        <begin position="23"/>
        <end position="341"/>
    </location>
</feature>
<gene>
    <name evidence="3" type="ORF">C7H61_08730</name>
</gene>
<protein>
    <submittedName>
        <fullName evidence="3">Uncharacterized protein</fullName>
    </submittedName>
</protein>
<keyword evidence="4" id="KW-1185">Reference proteome</keyword>
<comment type="caution">
    <text evidence="3">The sequence shown here is derived from an EMBL/GenBank/DDBJ whole genome shotgun (WGS) entry which is preliminary data.</text>
</comment>
<feature type="region of interest" description="Disordered" evidence="1">
    <location>
        <begin position="245"/>
        <end position="270"/>
    </location>
</feature>
<feature type="compositionally biased region" description="Basic and acidic residues" evidence="1">
    <location>
        <begin position="318"/>
        <end position="332"/>
    </location>
</feature>
<reference evidence="3 4" key="1">
    <citation type="submission" date="2018-03" db="EMBL/GenBank/DDBJ databases">
        <title>Mesoflavibacter sp. HG37 and Mesoflavibacter sp. HG96 sp.nov., two marine bacteria isolated from seawater of Western Pacific Ocean.</title>
        <authorList>
            <person name="Cheng H."/>
            <person name="Wu Y.-H."/>
            <person name="Guo L.-L."/>
            <person name="Xu X.-W."/>
        </authorList>
    </citation>
    <scope>NUCLEOTIDE SEQUENCE [LARGE SCALE GENOMIC DNA]</scope>
    <source>
        <strain evidence="3 4">KCTC 42117</strain>
    </source>
</reference>
<evidence type="ECO:0000256" key="2">
    <source>
        <dbReference type="SAM" id="SignalP"/>
    </source>
</evidence>
<feature type="region of interest" description="Disordered" evidence="1">
    <location>
        <begin position="318"/>
        <end position="341"/>
    </location>
</feature>